<proteinExistence type="inferred from homology"/>
<dbReference type="InterPro" id="IPR036915">
    <property type="entry name" value="Cyclin-like_sf"/>
</dbReference>
<comment type="caution">
    <text evidence="8">The sequence shown here is derived from an EMBL/GenBank/DDBJ whole genome shotgun (WGS) entry which is preliminary data.</text>
</comment>
<name>A0AA38ZD47_VITRO</name>
<protein>
    <recommendedName>
        <fullName evidence="10">Cyclin-D6-1</fullName>
    </recommendedName>
</protein>
<dbReference type="FunFam" id="1.10.472.10:FF:000060">
    <property type="entry name" value="D6-type cyclin"/>
    <property type="match status" value="1"/>
</dbReference>
<reference evidence="8 9" key="1">
    <citation type="journal article" date="2023" name="BMC Biotechnol.">
        <title>Vitis rotundifolia cv Carlos genome sequencing.</title>
        <authorList>
            <person name="Huff M."/>
            <person name="Hulse-Kemp A."/>
            <person name="Scheffler B."/>
            <person name="Youngblood R."/>
            <person name="Simpson S."/>
            <person name="Babiker E."/>
            <person name="Staton M."/>
        </authorList>
    </citation>
    <scope>NUCLEOTIDE SEQUENCE [LARGE SCALE GENOMIC DNA]</scope>
    <source>
        <tissue evidence="8">Leaf</tissue>
    </source>
</reference>
<dbReference type="Pfam" id="PF00134">
    <property type="entry name" value="Cyclin_N"/>
    <property type="match status" value="1"/>
</dbReference>
<accession>A0AA38ZD47</accession>
<dbReference type="Gene3D" id="1.10.472.10">
    <property type="entry name" value="Cyclin-like"/>
    <property type="match status" value="2"/>
</dbReference>
<dbReference type="FunFam" id="1.10.472.10:FF:000040">
    <property type="entry name" value="D6-type cyclin"/>
    <property type="match status" value="1"/>
</dbReference>
<dbReference type="InterPro" id="IPR039361">
    <property type="entry name" value="Cyclin"/>
</dbReference>
<dbReference type="AlphaFoldDB" id="A0AA38ZD47"/>
<keyword evidence="3 5" id="KW-0195">Cyclin</keyword>
<dbReference type="InterPro" id="IPR006671">
    <property type="entry name" value="Cyclin_N"/>
</dbReference>
<gene>
    <name evidence="8" type="ORF">PVL29_015599</name>
</gene>
<evidence type="ECO:0000256" key="1">
    <source>
        <dbReference type="ARBA" id="ARBA00009065"/>
    </source>
</evidence>
<sequence>MEFDLENPLTSSQDLHSHAVASLFQAENHHMPSIDYCGSLDSVDCDVSFRRQAISSILQLSSSFDPFLSYLAINYLDRFLSRSEIPILQREKPWILRLLAVSCVSLAAKMKKTEFSLADFQGEGGFIFDSETIMRMEILVLGALKWRMRSVTPFSFISFFISLFKLKDPPLLEALKARVTEIILKSQKEIKLLQFKPSIIAASTLLYACHELFPLQFPCFMTAISNCPYVNKENMLCCYTAVREMEIKEFDSLYGVVSSSSSPVNVLDRHCLSSESEKSHTMGAESDVKRRKISVFL</sequence>
<evidence type="ECO:0000259" key="6">
    <source>
        <dbReference type="SMART" id="SM00385"/>
    </source>
</evidence>
<evidence type="ECO:0000256" key="4">
    <source>
        <dbReference type="ARBA" id="ARBA00023306"/>
    </source>
</evidence>
<evidence type="ECO:0000256" key="5">
    <source>
        <dbReference type="RuleBase" id="RU000383"/>
    </source>
</evidence>
<dbReference type="SUPFAM" id="SSF47954">
    <property type="entry name" value="Cyclin-like"/>
    <property type="match status" value="2"/>
</dbReference>
<evidence type="ECO:0008006" key="10">
    <source>
        <dbReference type="Google" id="ProtNLM"/>
    </source>
</evidence>
<dbReference type="InterPro" id="IPR013763">
    <property type="entry name" value="Cyclin-like_dom"/>
</dbReference>
<keyword evidence="2" id="KW-0132">Cell division</keyword>
<evidence type="ECO:0000313" key="9">
    <source>
        <dbReference type="Proteomes" id="UP001168098"/>
    </source>
</evidence>
<dbReference type="Pfam" id="PF02984">
    <property type="entry name" value="Cyclin_C"/>
    <property type="match status" value="1"/>
</dbReference>
<dbReference type="InterPro" id="IPR004367">
    <property type="entry name" value="Cyclin_C-dom"/>
</dbReference>
<dbReference type="Proteomes" id="UP001168098">
    <property type="component" value="Unassembled WGS sequence"/>
</dbReference>
<dbReference type="SMART" id="SM00385">
    <property type="entry name" value="CYCLIN"/>
    <property type="match status" value="1"/>
</dbReference>
<dbReference type="CDD" id="cd20544">
    <property type="entry name" value="CYCLIN_AtCycD-like_rpt2"/>
    <property type="match status" value="1"/>
</dbReference>
<evidence type="ECO:0000313" key="8">
    <source>
        <dbReference type="EMBL" id="KAJ9686820.1"/>
    </source>
</evidence>
<feature type="domain" description="Cyclin C-terminal" evidence="7">
    <location>
        <begin position="151"/>
        <end position="276"/>
    </location>
</feature>
<evidence type="ECO:0000256" key="3">
    <source>
        <dbReference type="ARBA" id="ARBA00023127"/>
    </source>
</evidence>
<comment type="similarity">
    <text evidence="1">Belongs to the cyclin family. Cyclin D subfamily.</text>
</comment>
<dbReference type="EMBL" id="JARBHA010000012">
    <property type="protein sequence ID" value="KAJ9686820.1"/>
    <property type="molecule type" value="Genomic_DNA"/>
</dbReference>
<organism evidence="8 9">
    <name type="scientific">Vitis rotundifolia</name>
    <name type="common">Muscadine grape</name>
    <dbReference type="NCBI Taxonomy" id="103349"/>
    <lineage>
        <taxon>Eukaryota</taxon>
        <taxon>Viridiplantae</taxon>
        <taxon>Streptophyta</taxon>
        <taxon>Embryophyta</taxon>
        <taxon>Tracheophyta</taxon>
        <taxon>Spermatophyta</taxon>
        <taxon>Magnoliopsida</taxon>
        <taxon>eudicotyledons</taxon>
        <taxon>Gunneridae</taxon>
        <taxon>Pentapetalae</taxon>
        <taxon>rosids</taxon>
        <taxon>Vitales</taxon>
        <taxon>Vitaceae</taxon>
        <taxon>Viteae</taxon>
        <taxon>Vitis</taxon>
    </lineage>
</organism>
<dbReference type="SMART" id="SM01332">
    <property type="entry name" value="Cyclin_C"/>
    <property type="match status" value="1"/>
</dbReference>
<evidence type="ECO:0000259" key="7">
    <source>
        <dbReference type="SMART" id="SM01332"/>
    </source>
</evidence>
<dbReference type="GO" id="GO:0051301">
    <property type="term" value="P:cell division"/>
    <property type="evidence" value="ECO:0007669"/>
    <property type="project" value="UniProtKB-KW"/>
</dbReference>
<keyword evidence="9" id="KW-1185">Reference proteome</keyword>
<dbReference type="PANTHER" id="PTHR10177">
    <property type="entry name" value="CYCLINS"/>
    <property type="match status" value="1"/>
</dbReference>
<evidence type="ECO:0000256" key="2">
    <source>
        <dbReference type="ARBA" id="ARBA00022618"/>
    </source>
</evidence>
<feature type="domain" description="Cyclin-like" evidence="6">
    <location>
        <begin position="55"/>
        <end position="142"/>
    </location>
</feature>
<keyword evidence="4" id="KW-0131">Cell cycle</keyword>